<organism evidence="1">
    <name type="scientific">Streptomyces sp. NBC_00119</name>
    <dbReference type="NCBI Taxonomy" id="2975659"/>
    <lineage>
        <taxon>Bacteria</taxon>
        <taxon>Bacillati</taxon>
        <taxon>Actinomycetota</taxon>
        <taxon>Actinomycetes</taxon>
        <taxon>Kitasatosporales</taxon>
        <taxon>Streptomycetaceae</taxon>
        <taxon>Streptomyces</taxon>
    </lineage>
</organism>
<protein>
    <submittedName>
        <fullName evidence="1">Uncharacterized protein</fullName>
    </submittedName>
</protein>
<proteinExistence type="predicted"/>
<dbReference type="EMBL" id="CP108195">
    <property type="protein sequence ID" value="WTS10475.1"/>
    <property type="molecule type" value="Genomic_DNA"/>
</dbReference>
<accession>A0AAU1U0M8</accession>
<dbReference type="AlphaFoldDB" id="A0AAU1U0M8"/>
<reference evidence="1" key="1">
    <citation type="submission" date="2022-10" db="EMBL/GenBank/DDBJ databases">
        <title>The complete genomes of actinobacterial strains from the NBC collection.</title>
        <authorList>
            <person name="Joergensen T.S."/>
            <person name="Alvarez Arevalo M."/>
            <person name="Sterndorff E.B."/>
            <person name="Faurdal D."/>
            <person name="Vuksanovic O."/>
            <person name="Mourched A.-S."/>
            <person name="Charusanti P."/>
            <person name="Shaw S."/>
            <person name="Blin K."/>
            <person name="Weber T."/>
        </authorList>
    </citation>
    <scope>NUCLEOTIDE SEQUENCE</scope>
    <source>
        <strain evidence="1">NBC_00119</strain>
    </source>
</reference>
<name>A0AAU1U0M8_9ACTN</name>
<gene>
    <name evidence="1" type="ORF">OHU69_04970</name>
</gene>
<sequence>MHLDVTAFQQAEGGVVDLIGPSLPVDGTTCRPTAGDLPAVRDFVAATPGGRRRPGCAVLT</sequence>
<evidence type="ECO:0000313" key="1">
    <source>
        <dbReference type="EMBL" id="WTS10475.1"/>
    </source>
</evidence>